<proteinExistence type="predicted"/>
<dbReference type="RefSeq" id="WP_127028832.1">
    <property type="nucleotide sequence ID" value="NZ_RYFG02000120.1"/>
</dbReference>
<reference evidence="1 2" key="1">
    <citation type="journal article" date="2019" name="Antonie Van Leeuwenhoek">
        <title>Description of 'Ca. Methylobacter oryzae' KRF1, a novel species from the environmentally important Methylobacter clade 2.</title>
        <authorList>
            <person name="Khatri K."/>
            <person name="Mohite J.A."/>
            <person name="Pandit P.S."/>
            <person name="Bahulikar R."/>
            <person name="Rahalkar M.C."/>
        </authorList>
    </citation>
    <scope>NUCLEOTIDE SEQUENCE [LARGE SCALE GENOMIC DNA]</scope>
    <source>
        <strain evidence="1 2">KRF1</strain>
    </source>
</reference>
<evidence type="ECO:0000313" key="1">
    <source>
        <dbReference type="EMBL" id="TRW90005.1"/>
    </source>
</evidence>
<evidence type="ECO:0000313" key="2">
    <source>
        <dbReference type="Proteomes" id="UP000733744"/>
    </source>
</evidence>
<dbReference type="EMBL" id="RYFG02000120">
    <property type="protein sequence ID" value="TRW90005.1"/>
    <property type="molecule type" value="Genomic_DNA"/>
</dbReference>
<accession>A0ABY3C8J4</accession>
<sequence length="79" mass="8957">MVEVKIREVVENISALGPVGMQLNQAYSYLQLYFSESGEVVSDNIYTLKQGEQEQMCNIIDGKAIGVEWVDRNQPMFLV</sequence>
<dbReference type="Proteomes" id="UP000733744">
    <property type="component" value="Unassembled WGS sequence"/>
</dbReference>
<protein>
    <submittedName>
        <fullName evidence="1">Uncharacterized protein</fullName>
    </submittedName>
</protein>
<gene>
    <name evidence="1" type="ORF">EKO24_020510</name>
</gene>
<organism evidence="1 2">
    <name type="scientific">Candidatus Methylobacter oryzae</name>
    <dbReference type="NCBI Taxonomy" id="2497749"/>
    <lineage>
        <taxon>Bacteria</taxon>
        <taxon>Pseudomonadati</taxon>
        <taxon>Pseudomonadota</taxon>
        <taxon>Gammaproteobacteria</taxon>
        <taxon>Methylococcales</taxon>
        <taxon>Methylococcaceae</taxon>
        <taxon>Methylobacter</taxon>
    </lineage>
</organism>
<keyword evidence="2" id="KW-1185">Reference proteome</keyword>
<name>A0ABY3C8J4_9GAMM</name>
<comment type="caution">
    <text evidence="1">The sequence shown here is derived from an EMBL/GenBank/DDBJ whole genome shotgun (WGS) entry which is preliminary data.</text>
</comment>